<accession>A0A4S4FKH7</accession>
<protein>
    <submittedName>
        <fullName evidence="4">PH domain-containing protein</fullName>
    </submittedName>
</protein>
<dbReference type="EMBL" id="SSSM01000004">
    <property type="protein sequence ID" value="THG30849.1"/>
    <property type="molecule type" value="Genomic_DNA"/>
</dbReference>
<feature type="compositionally biased region" description="Gly residues" evidence="1">
    <location>
        <begin position="1"/>
        <end position="10"/>
    </location>
</feature>
<feature type="transmembrane region" description="Helical" evidence="2">
    <location>
        <begin position="53"/>
        <end position="71"/>
    </location>
</feature>
<keyword evidence="2" id="KW-1133">Transmembrane helix</keyword>
<dbReference type="Proteomes" id="UP000309133">
    <property type="component" value="Unassembled WGS sequence"/>
</dbReference>
<keyword evidence="2" id="KW-0472">Membrane</keyword>
<proteinExistence type="predicted"/>
<sequence>MTSAGVGGTRRGSRSSAPGAPKGSQTGNLGGRSGRMEQPETVIARLHTSGRRLILPAVLLVLIAGTTAYLYGRLPEQWENIALAFVAATVALFVVLFPYLFWLSRVYVITTRRVVLKSGFFTRERQELMHTRGYAVTLRRGPLQFVVGSGDIRIDSGADRPIVLRDVPRAALVQATLADLMENSTHVATTRQQQLDATRRPFDPR</sequence>
<feature type="domain" description="YdbS-like PH" evidence="3">
    <location>
        <begin position="102"/>
        <end position="176"/>
    </location>
</feature>
<evidence type="ECO:0000256" key="1">
    <source>
        <dbReference type="SAM" id="MobiDB-lite"/>
    </source>
</evidence>
<dbReference type="InterPro" id="IPR005182">
    <property type="entry name" value="YdbS-like_PH"/>
</dbReference>
<organism evidence="4 5">
    <name type="scientific">Naasia lichenicola</name>
    <dbReference type="NCBI Taxonomy" id="2565933"/>
    <lineage>
        <taxon>Bacteria</taxon>
        <taxon>Bacillati</taxon>
        <taxon>Actinomycetota</taxon>
        <taxon>Actinomycetes</taxon>
        <taxon>Micrococcales</taxon>
        <taxon>Microbacteriaceae</taxon>
        <taxon>Naasia</taxon>
    </lineage>
</organism>
<evidence type="ECO:0000256" key="2">
    <source>
        <dbReference type="SAM" id="Phobius"/>
    </source>
</evidence>
<keyword evidence="5" id="KW-1185">Reference proteome</keyword>
<evidence type="ECO:0000313" key="4">
    <source>
        <dbReference type="EMBL" id="THG30849.1"/>
    </source>
</evidence>
<feature type="transmembrane region" description="Helical" evidence="2">
    <location>
        <begin position="83"/>
        <end position="103"/>
    </location>
</feature>
<gene>
    <name evidence="4" type="ORF">E6C64_09450</name>
</gene>
<name>A0A4S4FKH7_9MICO</name>
<evidence type="ECO:0000313" key="5">
    <source>
        <dbReference type="Proteomes" id="UP000309133"/>
    </source>
</evidence>
<feature type="region of interest" description="Disordered" evidence="1">
    <location>
        <begin position="1"/>
        <end position="35"/>
    </location>
</feature>
<dbReference type="AlphaFoldDB" id="A0A4S4FKH7"/>
<reference evidence="4 5" key="1">
    <citation type="submission" date="2019-04" db="EMBL/GenBank/DDBJ databases">
        <authorList>
            <person name="Jiang L."/>
        </authorList>
    </citation>
    <scope>NUCLEOTIDE SEQUENCE [LARGE SCALE GENOMIC DNA]</scope>
    <source>
        <strain evidence="4 5">YIM 131853</strain>
    </source>
</reference>
<comment type="caution">
    <text evidence="4">The sequence shown here is derived from an EMBL/GenBank/DDBJ whole genome shotgun (WGS) entry which is preliminary data.</text>
</comment>
<dbReference type="Pfam" id="PF03703">
    <property type="entry name" value="bPH_2"/>
    <property type="match status" value="1"/>
</dbReference>
<evidence type="ECO:0000259" key="3">
    <source>
        <dbReference type="Pfam" id="PF03703"/>
    </source>
</evidence>
<keyword evidence="2" id="KW-0812">Transmembrane</keyword>